<feature type="compositionally biased region" description="Basic residues" evidence="9">
    <location>
        <begin position="172"/>
        <end position="185"/>
    </location>
</feature>
<dbReference type="GO" id="GO:0006891">
    <property type="term" value="P:intra-Golgi vesicle-mediated transport"/>
    <property type="evidence" value="ECO:0007669"/>
    <property type="project" value="TreeGrafter"/>
</dbReference>
<evidence type="ECO:0000256" key="9">
    <source>
        <dbReference type="SAM" id="MobiDB-lite"/>
    </source>
</evidence>
<name>A0A914GX83_GLORO</name>
<comment type="subcellular location">
    <subcellularLocation>
        <location evidence="1">Golgi apparatus membrane</location>
        <topology evidence="1">Peripheral membrane protein</topology>
    </subcellularLocation>
</comment>
<protein>
    <recommendedName>
        <fullName evidence="3">Conserved oligomeric Golgi complex subunit 8</fullName>
    </recommendedName>
    <alternativeName>
        <fullName evidence="8">Component of oligomeric Golgi complex 8</fullName>
    </alternativeName>
</protein>
<evidence type="ECO:0000313" key="11">
    <source>
        <dbReference type="WBParaSite" id="Gr19_v10_g11225.t1"/>
    </source>
</evidence>
<dbReference type="GO" id="GO:0015031">
    <property type="term" value="P:protein transport"/>
    <property type="evidence" value="ECO:0007669"/>
    <property type="project" value="UniProtKB-KW"/>
</dbReference>
<reference evidence="11" key="1">
    <citation type="submission" date="2022-11" db="UniProtKB">
        <authorList>
            <consortium name="WormBaseParasite"/>
        </authorList>
    </citation>
    <scope>IDENTIFICATION</scope>
</reference>
<dbReference type="GO" id="GO:0017119">
    <property type="term" value="C:Golgi transport complex"/>
    <property type="evidence" value="ECO:0007669"/>
    <property type="project" value="InterPro"/>
</dbReference>
<evidence type="ECO:0000256" key="8">
    <source>
        <dbReference type="ARBA" id="ARBA00031347"/>
    </source>
</evidence>
<dbReference type="AlphaFoldDB" id="A0A914GX83"/>
<feature type="compositionally biased region" description="Low complexity" evidence="9">
    <location>
        <begin position="191"/>
        <end position="217"/>
    </location>
</feature>
<organism evidence="10 11">
    <name type="scientific">Globodera rostochiensis</name>
    <name type="common">Golden nematode worm</name>
    <name type="synonym">Heterodera rostochiensis</name>
    <dbReference type="NCBI Taxonomy" id="31243"/>
    <lineage>
        <taxon>Eukaryota</taxon>
        <taxon>Metazoa</taxon>
        <taxon>Ecdysozoa</taxon>
        <taxon>Nematoda</taxon>
        <taxon>Chromadorea</taxon>
        <taxon>Rhabditida</taxon>
        <taxon>Tylenchina</taxon>
        <taxon>Tylenchomorpha</taxon>
        <taxon>Tylenchoidea</taxon>
        <taxon>Heteroderidae</taxon>
        <taxon>Heteroderinae</taxon>
        <taxon>Globodera</taxon>
    </lineage>
</organism>
<dbReference type="Pfam" id="PF04124">
    <property type="entry name" value="Dor1"/>
    <property type="match status" value="1"/>
</dbReference>
<feature type="region of interest" description="Disordered" evidence="9">
    <location>
        <begin position="776"/>
        <end position="829"/>
    </location>
</feature>
<dbReference type="GO" id="GO:0000139">
    <property type="term" value="C:Golgi membrane"/>
    <property type="evidence" value="ECO:0007669"/>
    <property type="project" value="UniProtKB-SubCell"/>
</dbReference>
<dbReference type="InterPro" id="IPR007255">
    <property type="entry name" value="COG8"/>
</dbReference>
<keyword evidence="10" id="KW-1185">Reference proteome</keyword>
<keyword evidence="6" id="KW-0333">Golgi apparatus</keyword>
<evidence type="ECO:0000256" key="4">
    <source>
        <dbReference type="ARBA" id="ARBA00022448"/>
    </source>
</evidence>
<feature type="compositionally biased region" description="Basic and acidic residues" evidence="9">
    <location>
        <begin position="234"/>
        <end position="245"/>
    </location>
</feature>
<evidence type="ECO:0000256" key="5">
    <source>
        <dbReference type="ARBA" id="ARBA00022927"/>
    </source>
</evidence>
<sequence length="829" mass="96338">MWDYRPRVVLARMHLYKQICPIWDSREIRYSIMPRKTLLSPRQRSTRRQTLNCLTMNLMEGKGFSESEIHSKVNEYRKLLFNEFESGRLDMDTELDVRNTHSRAKVAKDNRDKWRSALGIDAAFVDGSSLEKLKKASDSVIELTKTMDKKNLDKEMEKSLMEKLMEKIKKEKEKKKERKKMRRAMRKESSSDSSDSSSDSSTSSDSDDSSSTTTTDSSSEDERAKRKGKAKRKRSEETKVKKEPEQNDPSTMTLNIEERIAIEKEFTSLSFGELNSEKVRVGSRIQHLQNELSELAFHNYRTYVDVGRTAEHCREMFVEMNGFMQRLLLEFPDLIAGIKQAREDSERIFEEYKLLNDVESTNNFIWQVLKLPKLMERYIRTGRYEQAYSLTNFAISLKQSKFTQTNAMLKNVVEVLIEARHNLLDELFSKFAAPIDLARSIQIVNNIRKIPYISNLQLRESILQYRDIYMDKHVLYAMSEPDFLFRIIDIYRECMYDTIVLYLAVFPDCEAQRKFASSNEDPRWERWTGSSQTFLLQSWAQRNIEKLFSFLHRSEVKNCLDIEVMHSKLMSFAFSFGRMGLDFRTLIVHEFSQMVHEMFRRKMETATNCLTALQRLDLIDGDIFENTRQDIEDSGNSAIDLGILSAPLELCIWDDICVFGNLIIDVLNDLRHSLSIVLIRQVFGVILLSMQNVFKWVDAFLSAPDGILSAKRAISLLLNGQFFRSSHCSVEAYREAFKLRSKELFVLCKHESVFNEILADVQLNENAANSEWQNANEAEKDNSDGWERLGKEGEVTTEKSKASEPMKLVGEMEIEGEAEERSAEDQIDI</sequence>
<feature type="compositionally biased region" description="Basic and acidic residues" evidence="9">
    <location>
        <begin position="777"/>
        <end position="804"/>
    </location>
</feature>
<dbReference type="PANTHER" id="PTHR21311">
    <property type="entry name" value="CONSERVED OLIGOMERIC GOLGI COMPLEX COMPONENT 8"/>
    <property type="match status" value="1"/>
</dbReference>
<feature type="compositionally biased region" description="Basic and acidic residues" evidence="9">
    <location>
        <begin position="819"/>
        <end position="829"/>
    </location>
</feature>
<keyword evidence="7" id="KW-0472">Membrane</keyword>
<dbReference type="SUPFAM" id="SSF74788">
    <property type="entry name" value="Cullin repeat-like"/>
    <property type="match status" value="1"/>
</dbReference>
<accession>A0A914GX83</accession>
<evidence type="ECO:0000256" key="3">
    <source>
        <dbReference type="ARBA" id="ARBA00020983"/>
    </source>
</evidence>
<evidence type="ECO:0000313" key="10">
    <source>
        <dbReference type="Proteomes" id="UP000887572"/>
    </source>
</evidence>
<dbReference type="Proteomes" id="UP000887572">
    <property type="component" value="Unplaced"/>
</dbReference>
<comment type="similarity">
    <text evidence="2">Belongs to the COG8 family.</text>
</comment>
<proteinExistence type="inferred from homology"/>
<keyword evidence="5" id="KW-0653">Protein transport</keyword>
<evidence type="ECO:0000256" key="2">
    <source>
        <dbReference type="ARBA" id="ARBA00006419"/>
    </source>
</evidence>
<evidence type="ECO:0000256" key="6">
    <source>
        <dbReference type="ARBA" id="ARBA00023034"/>
    </source>
</evidence>
<evidence type="ECO:0000256" key="1">
    <source>
        <dbReference type="ARBA" id="ARBA00004395"/>
    </source>
</evidence>
<dbReference type="InterPro" id="IPR016159">
    <property type="entry name" value="Cullin_repeat-like_dom_sf"/>
</dbReference>
<feature type="region of interest" description="Disordered" evidence="9">
    <location>
        <begin position="170"/>
        <end position="254"/>
    </location>
</feature>
<keyword evidence="4" id="KW-0813">Transport</keyword>
<evidence type="ECO:0000256" key="7">
    <source>
        <dbReference type="ARBA" id="ARBA00023136"/>
    </source>
</evidence>
<dbReference type="WBParaSite" id="Gr19_v10_g11225.t1">
    <property type="protein sequence ID" value="Gr19_v10_g11225.t1"/>
    <property type="gene ID" value="Gr19_v10_g11225"/>
</dbReference>
<dbReference type="PANTHER" id="PTHR21311:SF0">
    <property type="entry name" value="CONSERVED OLIGOMERIC GOLGI COMPLEX SUBUNIT 8"/>
    <property type="match status" value="1"/>
</dbReference>